<dbReference type="InterPro" id="IPR036397">
    <property type="entry name" value="RNaseH_sf"/>
</dbReference>
<dbReference type="Pfam" id="PF13358">
    <property type="entry name" value="DDE_3"/>
    <property type="match status" value="1"/>
</dbReference>
<dbReference type="NCBIfam" id="NF033545">
    <property type="entry name" value="transpos_IS630"/>
    <property type="match status" value="1"/>
</dbReference>
<evidence type="ECO:0000259" key="2">
    <source>
        <dbReference type="Pfam" id="PF13358"/>
    </source>
</evidence>
<name>A0A2Z3GLJ9_9BACT</name>
<reference evidence="4" key="1">
    <citation type="submission" date="2018-04" db="EMBL/GenBank/DDBJ databases">
        <title>Complete genome of Antarctic heterotrophic bacterium Hymenobacter nivis.</title>
        <authorList>
            <person name="Terashima M."/>
        </authorList>
    </citation>
    <scope>NUCLEOTIDE SEQUENCE [LARGE SCALE GENOMIC DNA]</scope>
    <source>
        <strain evidence="4">NBRC 111535</strain>
    </source>
</reference>
<evidence type="ECO:0000256" key="1">
    <source>
        <dbReference type="SAM" id="MobiDB-lite"/>
    </source>
</evidence>
<dbReference type="AlphaFoldDB" id="A0A2Z3GLJ9"/>
<keyword evidence="4" id="KW-1185">Reference proteome</keyword>
<dbReference type="PANTHER" id="PTHR46564:SF1">
    <property type="entry name" value="TRANSPOSASE"/>
    <property type="match status" value="1"/>
</dbReference>
<dbReference type="GO" id="GO:0003676">
    <property type="term" value="F:nucleic acid binding"/>
    <property type="evidence" value="ECO:0007669"/>
    <property type="project" value="InterPro"/>
</dbReference>
<dbReference type="EMBL" id="CP029145">
    <property type="protein sequence ID" value="AWM35109.1"/>
    <property type="molecule type" value="Genomic_DNA"/>
</dbReference>
<dbReference type="OrthoDB" id="129174at2"/>
<gene>
    <name evidence="3" type="ORF">DDQ68_21475</name>
</gene>
<evidence type="ECO:0000313" key="4">
    <source>
        <dbReference type="Proteomes" id="UP000245999"/>
    </source>
</evidence>
<dbReference type="KEGG" id="hnv:DDQ68_21475"/>
<protein>
    <submittedName>
        <fullName evidence="3">IS630 family transposase</fullName>
    </submittedName>
</protein>
<feature type="region of interest" description="Disordered" evidence="1">
    <location>
        <begin position="61"/>
        <end position="105"/>
    </location>
</feature>
<proteinExistence type="predicted"/>
<dbReference type="InterPro" id="IPR047655">
    <property type="entry name" value="Transpos_IS630-like"/>
</dbReference>
<dbReference type="Gene3D" id="3.30.420.10">
    <property type="entry name" value="Ribonuclease H-like superfamily/Ribonuclease H"/>
    <property type="match status" value="1"/>
</dbReference>
<feature type="domain" description="Tc1-like transposase DDE" evidence="2">
    <location>
        <begin position="138"/>
        <end position="280"/>
    </location>
</feature>
<accession>A0A2Z3GLJ9</accession>
<dbReference type="InterPro" id="IPR038717">
    <property type="entry name" value="Tc1-like_DDE_dom"/>
</dbReference>
<evidence type="ECO:0000313" key="3">
    <source>
        <dbReference type="EMBL" id="AWM35109.1"/>
    </source>
</evidence>
<feature type="compositionally biased region" description="Basic residues" evidence="1">
    <location>
        <begin position="76"/>
        <end position="85"/>
    </location>
</feature>
<sequence length="310" mass="34352">MPRRRPGFTKWRRNSAFPSPSWTSFCVVNVRAVRWRPCPRAAARCRAWTRRARTCCGPGPVAGLSGGAARRDTGRNKPRLGRRRRPGPEPHEYVAGGRAPGVGAQKKSIHAAERDTERVVALRRLFLEAIQPEDVTRFVFVDETSTNLPYCRRYGRAPAGQRLDQAVPLLSGPNVTLLAALTPDGLGALLSVNGAVNGAVNGDVFAAYLDQVPGPTLRPGDVVVLDNLSVHKVDGLDDIVRKYGARLRYLPPYSPDFNPIELAFSKLKTWLRTAKARTRDLLEEAIRAAAEWVTEQDAKNWFDHCGYHVQ</sequence>
<dbReference type="PANTHER" id="PTHR46564">
    <property type="entry name" value="TRANSPOSASE"/>
    <property type="match status" value="1"/>
</dbReference>
<dbReference type="Proteomes" id="UP000245999">
    <property type="component" value="Chromosome"/>
</dbReference>
<organism evidence="3 4">
    <name type="scientific">Hymenobacter nivis</name>
    <dbReference type="NCBI Taxonomy" id="1850093"/>
    <lineage>
        <taxon>Bacteria</taxon>
        <taxon>Pseudomonadati</taxon>
        <taxon>Bacteroidota</taxon>
        <taxon>Cytophagia</taxon>
        <taxon>Cytophagales</taxon>
        <taxon>Hymenobacteraceae</taxon>
        <taxon>Hymenobacter</taxon>
    </lineage>
</organism>